<dbReference type="CDD" id="cd10911">
    <property type="entry name" value="PIN_LabA"/>
    <property type="match status" value="1"/>
</dbReference>
<sequence length="208" mass="23794">MRFFNWRGTNDWSEGTEKGLEQDIEKIARQQWNIPMDEFVPKPPHRIWRVGAFIDVQNIYMCVKSVFGHTKINYKVLRDFLTRDGALVKMVAFTCYDPENRSQVDFMHALALMGYRVVAKPLKRMPDGNIKASMDMEMALEILVSAPYLDEIVLVTGDGDFAPIVDHVARMGKIVKVIGPDRLTSPDLIRVCDQFINLAQIEGIFVVD</sequence>
<dbReference type="Gene3D" id="3.40.50.1010">
    <property type="entry name" value="5'-nuclease"/>
    <property type="match status" value="1"/>
</dbReference>
<gene>
    <name evidence="2" type="ORF">M2350_000076</name>
</gene>
<proteinExistence type="predicted"/>
<dbReference type="RefSeq" id="WP_018195820.1">
    <property type="nucleotide sequence ID" value="NZ_CP130454.1"/>
</dbReference>
<keyword evidence="3" id="KW-1185">Reference proteome</keyword>
<dbReference type="InterPro" id="IPR021139">
    <property type="entry name" value="NYN"/>
</dbReference>
<comment type="caution">
    <text evidence="2">The sequence shown here is derived from an EMBL/GenBank/DDBJ whole genome shotgun (WGS) entry which is preliminary data.</text>
</comment>
<dbReference type="InterPro" id="IPR047140">
    <property type="entry name" value="LabA"/>
</dbReference>
<evidence type="ECO:0000313" key="2">
    <source>
        <dbReference type="EMBL" id="MCS3917679.1"/>
    </source>
</evidence>
<feature type="domain" description="NYN" evidence="1">
    <location>
        <begin position="49"/>
        <end position="198"/>
    </location>
</feature>
<protein>
    <submittedName>
        <fullName evidence="2">Uncharacterized LabA/DUF88 family protein</fullName>
    </submittedName>
</protein>
<organism evidence="2 3">
    <name type="scientific">Candidatus Fervidibacter sacchari</name>
    <dbReference type="NCBI Taxonomy" id="1448929"/>
    <lineage>
        <taxon>Bacteria</taxon>
        <taxon>Candidatus Fervidibacterota</taxon>
        <taxon>Candidatus Fervidibacter</taxon>
    </lineage>
</organism>
<accession>A0ABT2EJ09</accession>
<dbReference type="EMBL" id="JANUCP010000001">
    <property type="protein sequence ID" value="MCS3917679.1"/>
    <property type="molecule type" value="Genomic_DNA"/>
</dbReference>
<name>A0ABT2EJ09_9BACT</name>
<dbReference type="Pfam" id="PF01936">
    <property type="entry name" value="NYN"/>
    <property type="match status" value="1"/>
</dbReference>
<dbReference type="PANTHER" id="PTHR35458">
    <property type="entry name" value="SLR0755 PROTEIN"/>
    <property type="match status" value="1"/>
</dbReference>
<evidence type="ECO:0000313" key="3">
    <source>
        <dbReference type="Proteomes" id="UP001204798"/>
    </source>
</evidence>
<evidence type="ECO:0000259" key="1">
    <source>
        <dbReference type="Pfam" id="PF01936"/>
    </source>
</evidence>
<dbReference type="Proteomes" id="UP001204798">
    <property type="component" value="Unassembled WGS sequence"/>
</dbReference>
<reference evidence="2 3" key="1">
    <citation type="submission" date="2022-08" db="EMBL/GenBank/DDBJ databases">
        <title>Bacterial and archaeal communities from various locations to study Microbial Dark Matter (Phase II).</title>
        <authorList>
            <person name="Stepanauskas R."/>
        </authorList>
    </citation>
    <scope>NUCLEOTIDE SEQUENCE [LARGE SCALE GENOMIC DNA]</scope>
    <source>
        <strain evidence="2 3">PD1</strain>
    </source>
</reference>
<dbReference type="PANTHER" id="PTHR35458:SF8">
    <property type="entry name" value="SLR0650 PROTEIN"/>
    <property type="match status" value="1"/>
</dbReference>